<reference evidence="2" key="1">
    <citation type="submission" date="2020-10" db="EMBL/GenBank/DDBJ databases">
        <authorList>
            <person name="Han B."/>
            <person name="Lu T."/>
            <person name="Zhao Q."/>
            <person name="Huang X."/>
            <person name="Zhao Y."/>
        </authorList>
    </citation>
    <scope>NUCLEOTIDE SEQUENCE</scope>
</reference>
<dbReference type="OrthoDB" id="682567at2759"/>
<gene>
    <name evidence="2" type="ORF">NCGR_LOCUS44075</name>
</gene>
<feature type="compositionally biased region" description="Basic and acidic residues" evidence="1">
    <location>
        <begin position="397"/>
        <end position="409"/>
    </location>
</feature>
<feature type="compositionally biased region" description="Pro residues" evidence="1">
    <location>
        <begin position="67"/>
        <end position="79"/>
    </location>
</feature>
<proteinExistence type="predicted"/>
<organism evidence="2 3">
    <name type="scientific">Miscanthus lutarioriparius</name>
    <dbReference type="NCBI Taxonomy" id="422564"/>
    <lineage>
        <taxon>Eukaryota</taxon>
        <taxon>Viridiplantae</taxon>
        <taxon>Streptophyta</taxon>
        <taxon>Embryophyta</taxon>
        <taxon>Tracheophyta</taxon>
        <taxon>Spermatophyta</taxon>
        <taxon>Magnoliopsida</taxon>
        <taxon>Liliopsida</taxon>
        <taxon>Poales</taxon>
        <taxon>Poaceae</taxon>
        <taxon>PACMAD clade</taxon>
        <taxon>Panicoideae</taxon>
        <taxon>Andropogonodae</taxon>
        <taxon>Andropogoneae</taxon>
        <taxon>Saccharinae</taxon>
        <taxon>Miscanthus</taxon>
    </lineage>
</organism>
<feature type="compositionally biased region" description="Low complexity" evidence="1">
    <location>
        <begin position="49"/>
        <end position="66"/>
    </location>
</feature>
<name>A0A811QWL7_9POAL</name>
<feature type="region of interest" description="Disordered" evidence="1">
    <location>
        <begin position="1"/>
        <end position="87"/>
    </location>
</feature>
<feature type="region of interest" description="Disordered" evidence="1">
    <location>
        <begin position="661"/>
        <end position="740"/>
    </location>
</feature>
<dbReference type="EMBL" id="CAJGYO010000011">
    <property type="protein sequence ID" value="CAD6260648.1"/>
    <property type="molecule type" value="Genomic_DNA"/>
</dbReference>
<feature type="region of interest" description="Disordered" evidence="1">
    <location>
        <begin position="390"/>
        <end position="461"/>
    </location>
</feature>
<comment type="caution">
    <text evidence="2">The sequence shown here is derived from an EMBL/GenBank/DDBJ whole genome shotgun (WGS) entry which is preliminary data.</text>
</comment>
<dbReference type="Proteomes" id="UP000604825">
    <property type="component" value="Unassembled WGS sequence"/>
</dbReference>
<sequence>MSPPCLEPLPSAQLAGFHCSKQKPGTDASTASRRTTTLDHPPFTLPHGAPSLANAPPSLPSTVAAVPPVPQPSNPPPPSSSKQGERRRALIPFSSRYTKNLKMTAFLPPMERGGPEYVPGAAYRRPEHVTVCVPRSAAVREDERLLSLTALIVVPVNCRVQLSVDEVRRDVLRQLGIQDQDMGVKRLSTAMFLFHFSTPERRTATLRLDGLYAGQTALRLLPWTRQVNASADKLMFRARVCLEGIPEHAQKLETIAKLFNAPSFIEAVDTEYKNDQERACMCVWIWTANPVGLATTACMQIAEPITFPEEFYWQMGDVELPTTRSAPADMLEYQVIIHLDRVHDYSPLPSSPSHESMHSGISGLPDDLEEAEWPVKHRFVWRYGVPDNRIPPSRRPSVHERIGTRRDRSPSGGSGGGGRKAMQFPPPNLHDLRQAGLGESSGANNGQEQGRRSFHGRRRNVWKPISGVPDPICRSDAREVQVYSLDPMLGEALMGTTNEYCSLSGKKQQTQLAGLVHCSKPLRFQEQQGRQWVQDMNSNKFECLATEPEKQSRYRPASQPALHLAENKVQQQESHLKPKPAKDSSEILKIQAWATSLTEADLLIFPNQNNFFSGTLHEDINLKPDNDPMAEEAILVPIQRTRTTYEMGKWTREDSYMEHGQEISRQQNLEHCSRPETNREAGHEGRGHEAPNKNDKINQCLRPRRHQLHLSTVQGRPHPKSMQKGKTPMERKSQTLNNTP</sequence>
<evidence type="ECO:0000313" key="3">
    <source>
        <dbReference type="Proteomes" id="UP000604825"/>
    </source>
</evidence>
<dbReference type="AlphaFoldDB" id="A0A811QWL7"/>
<dbReference type="PANTHER" id="PTHR33087">
    <property type="entry name" value="OS07G0539200 PROTEIN"/>
    <property type="match status" value="1"/>
</dbReference>
<evidence type="ECO:0000313" key="2">
    <source>
        <dbReference type="EMBL" id="CAD6260648.1"/>
    </source>
</evidence>
<feature type="compositionally biased region" description="Basic and acidic residues" evidence="1">
    <location>
        <begin position="671"/>
        <end position="696"/>
    </location>
</feature>
<accession>A0A811QWL7</accession>
<protein>
    <submittedName>
        <fullName evidence="2">Uncharacterized protein</fullName>
    </submittedName>
</protein>
<evidence type="ECO:0000256" key="1">
    <source>
        <dbReference type="SAM" id="MobiDB-lite"/>
    </source>
</evidence>
<keyword evidence="3" id="KW-1185">Reference proteome</keyword>
<dbReference type="PANTHER" id="PTHR33087:SF21">
    <property type="entry name" value="OS03G0782100 PROTEIN"/>
    <property type="match status" value="1"/>
</dbReference>
<dbReference type="InterPro" id="IPR053253">
    <property type="entry name" value="Sex_diff_modulator"/>
</dbReference>
<feature type="compositionally biased region" description="Basic residues" evidence="1">
    <location>
        <begin position="452"/>
        <end position="461"/>
    </location>
</feature>
<feature type="compositionally biased region" description="Low complexity" evidence="1">
    <location>
        <begin position="26"/>
        <end position="39"/>
    </location>
</feature>